<dbReference type="STRING" id="1335309.GA0116948_105132"/>
<reference evidence="1 2" key="1">
    <citation type="submission" date="2016-08" db="EMBL/GenBank/DDBJ databases">
        <authorList>
            <person name="Seilhamer J.J."/>
        </authorList>
    </citation>
    <scope>NUCLEOTIDE SEQUENCE [LARGE SCALE GENOMIC DNA]</scope>
    <source>
        <strain evidence="1 2">A37T2</strain>
    </source>
</reference>
<organism evidence="1 2">
    <name type="scientific">Chitinophaga costaii</name>
    <dbReference type="NCBI Taxonomy" id="1335309"/>
    <lineage>
        <taxon>Bacteria</taxon>
        <taxon>Pseudomonadati</taxon>
        <taxon>Bacteroidota</taxon>
        <taxon>Chitinophagia</taxon>
        <taxon>Chitinophagales</taxon>
        <taxon>Chitinophagaceae</taxon>
        <taxon>Chitinophaga</taxon>
    </lineage>
</organism>
<evidence type="ECO:0000313" key="1">
    <source>
        <dbReference type="EMBL" id="SCC27688.1"/>
    </source>
</evidence>
<evidence type="ECO:0000313" key="2">
    <source>
        <dbReference type="Proteomes" id="UP000242818"/>
    </source>
</evidence>
<protein>
    <submittedName>
        <fullName evidence="1">Uncharacterized protein</fullName>
    </submittedName>
</protein>
<name>A0A1C4D8Y7_9BACT</name>
<accession>A0A1C4D8Y7</accession>
<gene>
    <name evidence="1" type="ORF">GA0116948_105132</name>
</gene>
<keyword evidence="2" id="KW-1185">Reference proteome</keyword>
<proteinExistence type="predicted"/>
<dbReference type="Proteomes" id="UP000242818">
    <property type="component" value="Unassembled WGS sequence"/>
</dbReference>
<dbReference type="EMBL" id="FMAR01000005">
    <property type="protein sequence ID" value="SCC27688.1"/>
    <property type="molecule type" value="Genomic_DNA"/>
</dbReference>
<dbReference type="AlphaFoldDB" id="A0A1C4D8Y7"/>
<sequence length="63" mass="7364">MINGLLRLVAGFFYCDISSVMFFPDIYQPSKNTFYFQHNAKNISINKRFTSKKKTPHIARPYG</sequence>